<feature type="domain" description="Sialate O-acetylesterase" evidence="3">
    <location>
        <begin position="287"/>
        <end position="403"/>
    </location>
</feature>
<accession>W7YHB5</accession>
<organism evidence="4 5">
    <name type="scientific">Saccharicrinis fermentans DSM 9555 = JCM 21142</name>
    <dbReference type="NCBI Taxonomy" id="869213"/>
    <lineage>
        <taxon>Bacteria</taxon>
        <taxon>Pseudomonadati</taxon>
        <taxon>Bacteroidota</taxon>
        <taxon>Bacteroidia</taxon>
        <taxon>Marinilabiliales</taxon>
        <taxon>Marinilabiliaceae</taxon>
        <taxon>Saccharicrinis</taxon>
    </lineage>
</organism>
<dbReference type="Gene3D" id="3.40.50.1110">
    <property type="entry name" value="SGNH hydrolase"/>
    <property type="match status" value="1"/>
</dbReference>
<dbReference type="AlphaFoldDB" id="W7YHB5"/>
<feature type="chain" id="PRO_5004907322" description="Sialate O-acetylesterase domain-containing protein" evidence="2">
    <location>
        <begin position="21"/>
        <end position="530"/>
    </location>
</feature>
<dbReference type="OrthoDB" id="9816001at2"/>
<dbReference type="PANTHER" id="PTHR22901">
    <property type="entry name" value="SIALATE O-ACETYLESTERASE"/>
    <property type="match status" value="1"/>
</dbReference>
<dbReference type="RefSeq" id="WP_044212116.1">
    <property type="nucleotide sequence ID" value="NZ_BAMD01000004.1"/>
</dbReference>
<dbReference type="InterPro" id="IPR036514">
    <property type="entry name" value="SGNH_hydro_sf"/>
</dbReference>
<keyword evidence="5" id="KW-1185">Reference proteome</keyword>
<evidence type="ECO:0000313" key="4">
    <source>
        <dbReference type="EMBL" id="GAF01979.1"/>
    </source>
</evidence>
<feature type="domain" description="Sialate O-acetylesterase" evidence="3">
    <location>
        <begin position="104"/>
        <end position="222"/>
    </location>
</feature>
<evidence type="ECO:0000259" key="3">
    <source>
        <dbReference type="Pfam" id="PF03629"/>
    </source>
</evidence>
<dbReference type="InterPro" id="IPR039329">
    <property type="entry name" value="SIAE"/>
</dbReference>
<dbReference type="EMBL" id="BAMD01000004">
    <property type="protein sequence ID" value="GAF01979.1"/>
    <property type="molecule type" value="Genomic_DNA"/>
</dbReference>
<name>W7YHB5_9BACT</name>
<dbReference type="Pfam" id="PF03629">
    <property type="entry name" value="SASA"/>
    <property type="match status" value="2"/>
</dbReference>
<feature type="signal peptide" evidence="2">
    <location>
        <begin position="1"/>
        <end position="20"/>
    </location>
</feature>
<dbReference type="InterPro" id="IPR005181">
    <property type="entry name" value="SASA"/>
</dbReference>
<keyword evidence="1" id="KW-0378">Hydrolase</keyword>
<gene>
    <name evidence="4" type="ORF">JCM21142_1603</name>
</gene>
<comment type="caution">
    <text evidence="4">The sequence shown here is derived from an EMBL/GenBank/DDBJ whole genome shotgun (WGS) entry which is preliminary data.</text>
</comment>
<evidence type="ECO:0000256" key="2">
    <source>
        <dbReference type="SAM" id="SignalP"/>
    </source>
</evidence>
<proteinExistence type="predicted"/>
<dbReference type="GO" id="GO:0001681">
    <property type="term" value="F:sialate O-acetylesterase activity"/>
    <property type="evidence" value="ECO:0007669"/>
    <property type="project" value="InterPro"/>
</dbReference>
<dbReference type="STRING" id="869213.GCA_000517085_01503"/>
<dbReference type="PANTHER" id="PTHR22901:SF0">
    <property type="entry name" value="SIALATE O-ACETYLESTERASE"/>
    <property type="match status" value="1"/>
</dbReference>
<keyword evidence="2" id="KW-0732">Signal</keyword>
<sequence length="530" mass="60729">MKLSKIFICIFVCVSCLVNANVRLNALFSNGMVVQQKTKINVWGWADPQEKISLTASWGAKAEVVTASDSTWRLKIKTPKAGGPFKITISGHNTIVIDDVLAGEVWLCSGQSNMDFSLGKFLADAREKQYQPLVEYIREEVARAHDPWLRHIEVPQTASMHERKYNFSGNWRYVNMKQTAAISAIGYFYAKEIRKRLNVPVGIVECAWGGSRIQPWISKEAYGEDEEMNAYFEEETVCLNKLIEEMDSEHYMDTAYQRKLKEYRANKGTVRKPWPQEHPEKSKQTPASLYNGMVSAIVPYTIKGALWYQGESNSHYMEEQYEKYFTALINSWRKEWGQGDFPFYWVQLASYKVPDHRSDMGWAMVNDHLRRTMKLPNTGMAVLHDIGEASDVHPHNKMDAGKRLALWALKKDYHQKVAAVSGPLYKRMKVIDNKVVVEFEHAESGLMVAKKNLLDEPMEIDEPLQWFEIAGENGVWKKAKARIISKNKIEMFNADITDPVKVRYAWSSNPQGANLYNREGLPAAIFSSEK</sequence>
<protein>
    <recommendedName>
        <fullName evidence="3">Sialate O-acetylesterase domain-containing protein</fullName>
    </recommendedName>
</protein>
<dbReference type="GO" id="GO:0005975">
    <property type="term" value="P:carbohydrate metabolic process"/>
    <property type="evidence" value="ECO:0007669"/>
    <property type="project" value="TreeGrafter"/>
</dbReference>
<dbReference type="eggNOG" id="COG1649">
    <property type="taxonomic scope" value="Bacteria"/>
</dbReference>
<dbReference type="SUPFAM" id="SSF52266">
    <property type="entry name" value="SGNH hydrolase"/>
    <property type="match status" value="1"/>
</dbReference>
<evidence type="ECO:0000256" key="1">
    <source>
        <dbReference type="ARBA" id="ARBA00022801"/>
    </source>
</evidence>
<reference evidence="4 5" key="1">
    <citation type="journal article" date="2014" name="Genome Announc.">
        <title>Draft Genome Sequence of Cytophaga fermentans JCM 21142T, a Facultative Anaerobe Isolated from Marine Mud.</title>
        <authorList>
            <person name="Starns D."/>
            <person name="Oshima K."/>
            <person name="Suda W."/>
            <person name="Iino T."/>
            <person name="Yuki M."/>
            <person name="Inoue J."/>
            <person name="Kitamura K."/>
            <person name="Iida T."/>
            <person name="Darby A."/>
            <person name="Hattori M."/>
            <person name="Ohkuma M."/>
        </authorList>
    </citation>
    <scope>NUCLEOTIDE SEQUENCE [LARGE SCALE GENOMIC DNA]</scope>
    <source>
        <strain evidence="4 5">JCM 21142</strain>
    </source>
</reference>
<evidence type="ECO:0000313" key="5">
    <source>
        <dbReference type="Proteomes" id="UP000019402"/>
    </source>
</evidence>
<dbReference type="Proteomes" id="UP000019402">
    <property type="component" value="Unassembled WGS sequence"/>
</dbReference>